<reference evidence="1" key="2">
    <citation type="submission" date="2020-05" db="UniProtKB">
        <authorList>
            <consortium name="EnsemblMetazoa"/>
        </authorList>
    </citation>
    <scope>IDENTIFICATION</scope>
    <source>
        <strain evidence="1">IAEA</strain>
    </source>
</reference>
<reference evidence="2" key="1">
    <citation type="submission" date="2014-03" db="EMBL/GenBank/DDBJ databases">
        <authorList>
            <person name="Aksoy S."/>
            <person name="Warren W."/>
            <person name="Wilson R.K."/>
        </authorList>
    </citation>
    <scope>NUCLEOTIDE SEQUENCE [LARGE SCALE GENOMIC DNA]</scope>
    <source>
        <strain evidence="2">IAEA</strain>
    </source>
</reference>
<proteinExistence type="predicted"/>
<name>A0A1B0ACH5_GLOPL</name>
<keyword evidence="2" id="KW-1185">Reference proteome</keyword>
<evidence type="ECO:0000313" key="2">
    <source>
        <dbReference type="Proteomes" id="UP000092445"/>
    </source>
</evidence>
<sequence>MTQRQGRLENRKRRNLTSYPNLYQHLDEDKQRAKRRLTSPIDNSKNVTREALVIIRVTYSIAANYPDNFNYIPKICLKRTKIIYDESTSTPSGMQQKITNLKMHAFDVRDQESVILKEEDVKDKPTNGVESQANEEDYEYRAARDILIYRYTACSVHEQKW</sequence>
<accession>A0A1B0ACH5</accession>
<dbReference type="EnsemblMetazoa" id="GPAI041116-RA">
    <property type="protein sequence ID" value="GPAI041116-PA"/>
    <property type="gene ID" value="GPAI041116"/>
</dbReference>
<evidence type="ECO:0000313" key="1">
    <source>
        <dbReference type="EnsemblMetazoa" id="GPAI041116-PA"/>
    </source>
</evidence>
<organism evidence="1 2">
    <name type="scientific">Glossina pallidipes</name>
    <name type="common">Tsetse fly</name>
    <dbReference type="NCBI Taxonomy" id="7398"/>
    <lineage>
        <taxon>Eukaryota</taxon>
        <taxon>Metazoa</taxon>
        <taxon>Ecdysozoa</taxon>
        <taxon>Arthropoda</taxon>
        <taxon>Hexapoda</taxon>
        <taxon>Insecta</taxon>
        <taxon>Pterygota</taxon>
        <taxon>Neoptera</taxon>
        <taxon>Endopterygota</taxon>
        <taxon>Diptera</taxon>
        <taxon>Brachycera</taxon>
        <taxon>Muscomorpha</taxon>
        <taxon>Hippoboscoidea</taxon>
        <taxon>Glossinidae</taxon>
        <taxon>Glossina</taxon>
    </lineage>
</organism>
<protein>
    <submittedName>
        <fullName evidence="1">Uncharacterized protein</fullName>
    </submittedName>
</protein>
<dbReference type="Proteomes" id="UP000092445">
    <property type="component" value="Unassembled WGS sequence"/>
</dbReference>
<dbReference type="VEuPathDB" id="VectorBase:GPAI041116"/>
<dbReference type="AlphaFoldDB" id="A0A1B0ACH5"/>